<evidence type="ECO:0000313" key="2">
    <source>
        <dbReference type="EMBL" id="AYG79535.1"/>
    </source>
</evidence>
<organism evidence="2 3">
    <name type="scientific">Streptomyces hundungensis</name>
    <dbReference type="NCBI Taxonomy" id="1077946"/>
    <lineage>
        <taxon>Bacteria</taxon>
        <taxon>Bacillati</taxon>
        <taxon>Actinomycetota</taxon>
        <taxon>Actinomycetes</taxon>
        <taxon>Kitasatosporales</taxon>
        <taxon>Streptomycetaceae</taxon>
        <taxon>Streptomyces</taxon>
    </lineage>
</organism>
<keyword evidence="1" id="KW-0732">Signal</keyword>
<gene>
    <name evidence="2" type="ORF">DWB77_01650</name>
</gene>
<feature type="chain" id="PRO_5038752799" description="GerMN domain-containing protein" evidence="1">
    <location>
        <begin position="24"/>
        <end position="164"/>
    </location>
</feature>
<name>A0A387H6U6_9ACTN</name>
<dbReference type="Proteomes" id="UP000271554">
    <property type="component" value="Chromosome"/>
</dbReference>
<proteinExistence type="predicted"/>
<evidence type="ECO:0008006" key="4">
    <source>
        <dbReference type="Google" id="ProtNLM"/>
    </source>
</evidence>
<evidence type="ECO:0000313" key="3">
    <source>
        <dbReference type="Proteomes" id="UP000271554"/>
    </source>
</evidence>
<reference evidence="2 3" key="1">
    <citation type="submission" date="2018-10" db="EMBL/GenBank/DDBJ databases">
        <title>Relationship between Morphology and Antimicrobial Activity in Streptomyces.</title>
        <authorList>
            <person name="Kang H.J."/>
            <person name="Kim S.B."/>
        </authorList>
    </citation>
    <scope>NUCLEOTIDE SEQUENCE [LARGE SCALE GENOMIC DNA]</scope>
    <source>
        <strain evidence="2 3">BH38</strain>
    </source>
</reference>
<sequence length="164" mass="16629">MRPVSAGARAVAALALLPAGLLAAGCGIQSTDVIAVGDPASAQAMPPSDDSTVLYFTGPDGLMPVVREGAPRPPLPLLFAGPNQDERAAGLGTELPPAQGALKMSVSGSTVTVVLGQDVSRLTPLAQRQIACTALRTVVRDRERRVTINGTAGPSPLSPLTCPT</sequence>
<dbReference type="RefSeq" id="WP_162952472.1">
    <property type="nucleotide sequence ID" value="NZ_CP032698.1"/>
</dbReference>
<keyword evidence="3" id="KW-1185">Reference proteome</keyword>
<accession>A0A387H6U6</accession>
<dbReference type="AlphaFoldDB" id="A0A387H6U6"/>
<dbReference type="PROSITE" id="PS51257">
    <property type="entry name" value="PROKAR_LIPOPROTEIN"/>
    <property type="match status" value="1"/>
</dbReference>
<feature type="signal peptide" evidence="1">
    <location>
        <begin position="1"/>
        <end position="23"/>
    </location>
</feature>
<dbReference type="EMBL" id="CP032698">
    <property type="protein sequence ID" value="AYG79535.1"/>
    <property type="molecule type" value="Genomic_DNA"/>
</dbReference>
<evidence type="ECO:0000256" key="1">
    <source>
        <dbReference type="SAM" id="SignalP"/>
    </source>
</evidence>
<protein>
    <recommendedName>
        <fullName evidence="4">GerMN domain-containing protein</fullName>
    </recommendedName>
</protein>
<dbReference type="KEGG" id="shun:DWB77_01650"/>